<accession>A0A0H5QKY1</accession>
<dbReference type="Pfam" id="PF04117">
    <property type="entry name" value="Mpv17_PMP22"/>
    <property type="match status" value="1"/>
</dbReference>
<sequence>MLLDRYWLLSVTFNSDTIMATAGKVILDQTIWATSAISLMFASVSVLQGKGLKHGIQVIYERLFSTMKANWMIWPFVQMCNFYLVPVQNQLVVVNAVSIPWTAFLSCSSYKGQTVKEDDDIMYDRAP</sequence>
<dbReference type="GO" id="GO:0016020">
    <property type="term" value="C:membrane"/>
    <property type="evidence" value="ECO:0007669"/>
    <property type="project" value="UniProtKB-SubCell"/>
</dbReference>
<evidence type="ECO:0000256" key="3">
    <source>
        <dbReference type="ARBA" id="ARBA00022692"/>
    </source>
</evidence>
<evidence type="ECO:0000313" key="7">
    <source>
        <dbReference type="EMBL" id="CRZ02001.1"/>
    </source>
</evidence>
<evidence type="ECO:0000256" key="5">
    <source>
        <dbReference type="ARBA" id="ARBA00023136"/>
    </source>
</evidence>
<dbReference type="PANTHER" id="PTHR11266:SF17">
    <property type="entry name" value="PROTEIN MPV17"/>
    <property type="match status" value="1"/>
</dbReference>
<organism evidence="7">
    <name type="scientific">Spongospora subterranea</name>
    <dbReference type="NCBI Taxonomy" id="70186"/>
    <lineage>
        <taxon>Eukaryota</taxon>
        <taxon>Sar</taxon>
        <taxon>Rhizaria</taxon>
        <taxon>Endomyxa</taxon>
        <taxon>Phytomyxea</taxon>
        <taxon>Plasmodiophorida</taxon>
        <taxon>Plasmodiophoridae</taxon>
        <taxon>Spongospora</taxon>
    </lineage>
</organism>
<evidence type="ECO:0008006" key="8">
    <source>
        <dbReference type="Google" id="ProtNLM"/>
    </source>
</evidence>
<evidence type="ECO:0000256" key="2">
    <source>
        <dbReference type="ARBA" id="ARBA00006824"/>
    </source>
</evidence>
<dbReference type="AlphaFoldDB" id="A0A0H5QKY1"/>
<protein>
    <recommendedName>
        <fullName evidence="8">Protein Mpv17</fullName>
    </recommendedName>
</protein>
<evidence type="ECO:0000256" key="6">
    <source>
        <dbReference type="RuleBase" id="RU363053"/>
    </source>
</evidence>
<dbReference type="EMBL" id="HACM01001559">
    <property type="protein sequence ID" value="CRZ02001.1"/>
    <property type="molecule type" value="Transcribed_RNA"/>
</dbReference>
<keyword evidence="5" id="KW-0472">Membrane</keyword>
<proteinExistence type="inferred from homology"/>
<keyword evidence="3" id="KW-0812">Transmembrane</keyword>
<name>A0A0H5QKY1_9EUKA</name>
<evidence type="ECO:0000256" key="4">
    <source>
        <dbReference type="ARBA" id="ARBA00022989"/>
    </source>
</evidence>
<dbReference type="PANTHER" id="PTHR11266">
    <property type="entry name" value="PEROXISOMAL MEMBRANE PROTEIN 2, PXMP2 MPV17"/>
    <property type="match status" value="1"/>
</dbReference>
<feature type="non-terminal residue" evidence="7">
    <location>
        <position position="127"/>
    </location>
</feature>
<dbReference type="EMBL" id="HACM01001556">
    <property type="protein sequence ID" value="CRZ01998.1"/>
    <property type="molecule type" value="Transcribed_RNA"/>
</dbReference>
<reference evidence="7" key="1">
    <citation type="submission" date="2015-04" db="EMBL/GenBank/DDBJ databases">
        <title>The genome sequence of the plant pathogenic Rhizarian Plasmodiophora brassicae reveals insights in its biotrophic life cycle and the origin of chitin synthesis.</title>
        <authorList>
            <person name="Schwelm A."/>
            <person name="Fogelqvist J."/>
            <person name="Knaust A."/>
            <person name="Julke S."/>
            <person name="Lilja T."/>
            <person name="Dhandapani V."/>
            <person name="Bonilla-Rosso G."/>
            <person name="Karlsson M."/>
            <person name="Shevchenko A."/>
            <person name="Choi S.R."/>
            <person name="Kim H.G."/>
            <person name="Park J.Y."/>
            <person name="Lim Y.P."/>
            <person name="Ludwig-Muller J."/>
            <person name="Dixelius C."/>
        </authorList>
    </citation>
    <scope>NUCLEOTIDE SEQUENCE</scope>
    <source>
        <tissue evidence="7">Potato root galls</tissue>
    </source>
</reference>
<dbReference type="GO" id="GO:0005737">
    <property type="term" value="C:cytoplasm"/>
    <property type="evidence" value="ECO:0007669"/>
    <property type="project" value="TreeGrafter"/>
</dbReference>
<comment type="similarity">
    <text evidence="2 6">Belongs to the peroxisomal membrane protein PXMP2/4 family.</text>
</comment>
<keyword evidence="4" id="KW-1133">Transmembrane helix</keyword>
<evidence type="ECO:0000256" key="1">
    <source>
        <dbReference type="ARBA" id="ARBA00004141"/>
    </source>
</evidence>
<comment type="subcellular location">
    <subcellularLocation>
        <location evidence="1">Membrane</location>
        <topology evidence="1">Multi-pass membrane protein</topology>
    </subcellularLocation>
</comment>
<dbReference type="InterPro" id="IPR007248">
    <property type="entry name" value="Mpv17_PMP22"/>
</dbReference>